<dbReference type="Gramene" id="AET6Gv20917000.15">
    <property type="protein sequence ID" value="AET6Gv20917000.15"/>
    <property type="gene ID" value="AET6Gv20917000"/>
</dbReference>
<evidence type="ECO:0000313" key="1">
    <source>
        <dbReference type="EnsemblPlants" id="AET6Gv20917000.15"/>
    </source>
</evidence>
<dbReference type="EnsemblPlants" id="AET6Gv20917000.15">
    <property type="protein sequence ID" value="AET6Gv20917000.15"/>
    <property type="gene ID" value="AET6Gv20917000"/>
</dbReference>
<dbReference type="Proteomes" id="UP000015105">
    <property type="component" value="Chromosome 6D"/>
</dbReference>
<dbReference type="Gramene" id="AET6Gv20917000.17">
    <property type="protein sequence ID" value="AET6Gv20917000.17"/>
    <property type="gene ID" value="AET6Gv20917000"/>
</dbReference>
<evidence type="ECO:0000313" key="2">
    <source>
        <dbReference type="Proteomes" id="UP000015105"/>
    </source>
</evidence>
<dbReference type="EnsemblPlants" id="AET6Gv20917000.20">
    <property type="protein sequence ID" value="AET6Gv20917000.20"/>
    <property type="gene ID" value="AET6Gv20917000"/>
</dbReference>
<dbReference type="Gramene" id="AET6Gv20917000.20">
    <property type="protein sequence ID" value="AET6Gv20917000.20"/>
    <property type="gene ID" value="AET6Gv20917000"/>
</dbReference>
<reference evidence="2" key="2">
    <citation type="journal article" date="2017" name="Nat. Plants">
        <title>The Aegilops tauschii genome reveals multiple impacts of transposons.</title>
        <authorList>
            <person name="Zhao G."/>
            <person name="Zou C."/>
            <person name="Li K."/>
            <person name="Wang K."/>
            <person name="Li T."/>
            <person name="Gao L."/>
            <person name="Zhang X."/>
            <person name="Wang H."/>
            <person name="Yang Z."/>
            <person name="Liu X."/>
            <person name="Jiang W."/>
            <person name="Mao L."/>
            <person name="Kong X."/>
            <person name="Jiao Y."/>
            <person name="Jia J."/>
        </authorList>
    </citation>
    <scope>NUCLEOTIDE SEQUENCE [LARGE SCALE GENOMIC DNA]</scope>
    <source>
        <strain evidence="2">cv. AL8/78</strain>
    </source>
</reference>
<accession>A0A453PYI6</accession>
<protein>
    <submittedName>
        <fullName evidence="1">Uncharacterized protein</fullName>
    </submittedName>
</protein>
<reference evidence="1" key="5">
    <citation type="journal article" date="2021" name="G3 (Bethesda)">
        <title>Aegilops tauschii genome assembly Aet v5.0 features greater sequence contiguity and improved annotation.</title>
        <authorList>
            <person name="Wang L."/>
            <person name="Zhu T."/>
            <person name="Rodriguez J.C."/>
            <person name="Deal K.R."/>
            <person name="Dubcovsky J."/>
            <person name="McGuire P.E."/>
            <person name="Lux T."/>
            <person name="Spannagl M."/>
            <person name="Mayer K.F.X."/>
            <person name="Baldrich P."/>
            <person name="Meyers B.C."/>
            <person name="Huo N."/>
            <person name="Gu Y.Q."/>
            <person name="Zhou H."/>
            <person name="Devos K.M."/>
            <person name="Bennetzen J.L."/>
            <person name="Unver T."/>
            <person name="Budak H."/>
            <person name="Gulick P.J."/>
            <person name="Galiba G."/>
            <person name="Kalapos B."/>
            <person name="Nelson D.R."/>
            <person name="Li P."/>
            <person name="You F.M."/>
            <person name="Luo M.C."/>
            <person name="Dvorak J."/>
        </authorList>
    </citation>
    <scope>NUCLEOTIDE SEQUENCE [LARGE SCALE GENOMIC DNA]</scope>
    <source>
        <strain evidence="1">cv. AL8/78</strain>
    </source>
</reference>
<dbReference type="Gramene" id="AET6Gv20917000.19">
    <property type="protein sequence ID" value="AET6Gv20917000.19"/>
    <property type="gene ID" value="AET6Gv20917000"/>
</dbReference>
<dbReference type="EnsemblPlants" id="AET6Gv20917000.19">
    <property type="protein sequence ID" value="AET6Gv20917000.19"/>
    <property type="gene ID" value="AET6Gv20917000"/>
</dbReference>
<reference evidence="2" key="1">
    <citation type="journal article" date="2014" name="Science">
        <title>Ancient hybridizations among the ancestral genomes of bread wheat.</title>
        <authorList>
            <consortium name="International Wheat Genome Sequencing Consortium,"/>
            <person name="Marcussen T."/>
            <person name="Sandve S.R."/>
            <person name="Heier L."/>
            <person name="Spannagl M."/>
            <person name="Pfeifer M."/>
            <person name="Jakobsen K.S."/>
            <person name="Wulff B.B."/>
            <person name="Steuernagel B."/>
            <person name="Mayer K.F."/>
            <person name="Olsen O.A."/>
        </authorList>
    </citation>
    <scope>NUCLEOTIDE SEQUENCE [LARGE SCALE GENOMIC DNA]</scope>
    <source>
        <strain evidence="2">cv. AL8/78</strain>
    </source>
</reference>
<organism evidence="1 2">
    <name type="scientific">Aegilops tauschii subsp. strangulata</name>
    <name type="common">Goatgrass</name>
    <dbReference type="NCBI Taxonomy" id="200361"/>
    <lineage>
        <taxon>Eukaryota</taxon>
        <taxon>Viridiplantae</taxon>
        <taxon>Streptophyta</taxon>
        <taxon>Embryophyta</taxon>
        <taxon>Tracheophyta</taxon>
        <taxon>Spermatophyta</taxon>
        <taxon>Magnoliopsida</taxon>
        <taxon>Liliopsida</taxon>
        <taxon>Poales</taxon>
        <taxon>Poaceae</taxon>
        <taxon>BOP clade</taxon>
        <taxon>Pooideae</taxon>
        <taxon>Triticodae</taxon>
        <taxon>Triticeae</taxon>
        <taxon>Triticinae</taxon>
        <taxon>Aegilops</taxon>
    </lineage>
</organism>
<dbReference type="AlphaFoldDB" id="A0A453PYI6"/>
<reference evidence="1" key="3">
    <citation type="journal article" date="2017" name="Nature">
        <title>Genome sequence of the progenitor of the wheat D genome Aegilops tauschii.</title>
        <authorList>
            <person name="Luo M.C."/>
            <person name="Gu Y.Q."/>
            <person name="Puiu D."/>
            <person name="Wang H."/>
            <person name="Twardziok S.O."/>
            <person name="Deal K.R."/>
            <person name="Huo N."/>
            <person name="Zhu T."/>
            <person name="Wang L."/>
            <person name="Wang Y."/>
            <person name="McGuire P.E."/>
            <person name="Liu S."/>
            <person name="Long H."/>
            <person name="Ramasamy R.K."/>
            <person name="Rodriguez J.C."/>
            <person name="Van S.L."/>
            <person name="Yuan L."/>
            <person name="Wang Z."/>
            <person name="Xia Z."/>
            <person name="Xiao L."/>
            <person name="Anderson O.D."/>
            <person name="Ouyang S."/>
            <person name="Liang Y."/>
            <person name="Zimin A.V."/>
            <person name="Pertea G."/>
            <person name="Qi P."/>
            <person name="Bennetzen J.L."/>
            <person name="Dai X."/>
            <person name="Dawson M.W."/>
            <person name="Muller H.G."/>
            <person name="Kugler K."/>
            <person name="Rivarola-Duarte L."/>
            <person name="Spannagl M."/>
            <person name="Mayer K.F.X."/>
            <person name="Lu F.H."/>
            <person name="Bevan M.W."/>
            <person name="Leroy P."/>
            <person name="Li P."/>
            <person name="You F.M."/>
            <person name="Sun Q."/>
            <person name="Liu Z."/>
            <person name="Lyons E."/>
            <person name="Wicker T."/>
            <person name="Salzberg S.L."/>
            <person name="Devos K.M."/>
            <person name="Dvorak J."/>
        </authorList>
    </citation>
    <scope>NUCLEOTIDE SEQUENCE [LARGE SCALE GENOMIC DNA]</scope>
    <source>
        <strain evidence="1">cv. AL8/78</strain>
    </source>
</reference>
<sequence length="45" mass="5033">MEYQEIDCINISSPTVIRKRVTAPNIDCPRSANFGKSLSCRCVIC</sequence>
<reference evidence="1" key="4">
    <citation type="submission" date="2019-03" db="UniProtKB">
        <authorList>
            <consortium name="EnsemblPlants"/>
        </authorList>
    </citation>
    <scope>IDENTIFICATION</scope>
</reference>
<name>A0A453PYI6_AEGTS</name>
<keyword evidence="2" id="KW-1185">Reference proteome</keyword>
<proteinExistence type="predicted"/>
<dbReference type="EnsemblPlants" id="AET6Gv20917000.17">
    <property type="protein sequence ID" value="AET6Gv20917000.17"/>
    <property type="gene ID" value="AET6Gv20917000"/>
</dbReference>